<comment type="caution">
    <text evidence="1">The sequence shown here is derived from an EMBL/GenBank/DDBJ whole genome shotgun (WGS) entry which is preliminary data.</text>
</comment>
<dbReference type="Proteomes" id="UP000095767">
    <property type="component" value="Unassembled WGS sequence"/>
</dbReference>
<name>A0A1E5W7N3_9POAL</name>
<evidence type="ECO:0000313" key="2">
    <source>
        <dbReference type="Proteomes" id="UP000095767"/>
    </source>
</evidence>
<organism evidence="1 2">
    <name type="scientific">Dichanthelium oligosanthes</name>
    <dbReference type="NCBI Taxonomy" id="888268"/>
    <lineage>
        <taxon>Eukaryota</taxon>
        <taxon>Viridiplantae</taxon>
        <taxon>Streptophyta</taxon>
        <taxon>Embryophyta</taxon>
        <taxon>Tracheophyta</taxon>
        <taxon>Spermatophyta</taxon>
        <taxon>Magnoliopsida</taxon>
        <taxon>Liliopsida</taxon>
        <taxon>Poales</taxon>
        <taxon>Poaceae</taxon>
        <taxon>PACMAD clade</taxon>
        <taxon>Panicoideae</taxon>
        <taxon>Panicodae</taxon>
        <taxon>Paniceae</taxon>
        <taxon>Dichantheliinae</taxon>
        <taxon>Dichanthelium</taxon>
    </lineage>
</organism>
<dbReference type="Gene3D" id="3.40.50.720">
    <property type="entry name" value="NAD(P)-binding Rossmann-like Domain"/>
    <property type="match status" value="1"/>
</dbReference>
<dbReference type="AlphaFoldDB" id="A0A1E5W7N3"/>
<proteinExistence type="predicted"/>
<dbReference type="SUPFAM" id="SSF51735">
    <property type="entry name" value="NAD(P)-binding Rossmann-fold domains"/>
    <property type="match status" value="1"/>
</dbReference>
<reference evidence="1 2" key="1">
    <citation type="submission" date="2016-09" db="EMBL/GenBank/DDBJ databases">
        <title>The draft genome of Dichanthelium oligosanthes: A C3 panicoid grass species.</title>
        <authorList>
            <person name="Studer A.J."/>
            <person name="Schnable J.C."/>
            <person name="Brutnell T.P."/>
        </authorList>
    </citation>
    <scope>NUCLEOTIDE SEQUENCE [LARGE SCALE GENOMIC DNA]</scope>
    <source>
        <strain evidence="2">cv. Kellogg 1175</strain>
        <tissue evidence="1">Leaf</tissue>
    </source>
</reference>
<gene>
    <name evidence="1" type="ORF">BAE44_0005743</name>
</gene>
<dbReference type="OrthoDB" id="2735536at2759"/>
<accession>A0A1E5W7N3</accession>
<dbReference type="InterPro" id="IPR036291">
    <property type="entry name" value="NAD(P)-bd_dom_sf"/>
</dbReference>
<dbReference type="EMBL" id="LWDX02019451">
    <property type="protein sequence ID" value="OEL33238.1"/>
    <property type="molecule type" value="Genomic_DNA"/>
</dbReference>
<evidence type="ECO:0008006" key="3">
    <source>
        <dbReference type="Google" id="ProtNLM"/>
    </source>
</evidence>
<keyword evidence="2" id="KW-1185">Reference proteome</keyword>
<sequence length="78" mass="8885">LDILTILPSWVIGPMMQSTVNLSSKMLLDYFKGDFVTVENRLRNLVDVRDVADALLLMYENLRRLEDTSAAHTLTTTE</sequence>
<dbReference type="STRING" id="888268.A0A1E5W7N3"/>
<protein>
    <recommendedName>
        <fullName evidence="3">NAD-dependent epimerase/dehydratase domain-containing protein</fullName>
    </recommendedName>
</protein>
<feature type="non-terminal residue" evidence="1">
    <location>
        <position position="1"/>
    </location>
</feature>
<evidence type="ECO:0000313" key="1">
    <source>
        <dbReference type="EMBL" id="OEL33238.1"/>
    </source>
</evidence>